<accession>A0A251T371</accession>
<gene>
    <name evidence="1" type="ORF">HannXRQ_Chr12g0375051</name>
</gene>
<dbReference type="EMBL" id="CM007901">
    <property type="protein sequence ID" value="OTG05570.1"/>
    <property type="molecule type" value="Genomic_DNA"/>
</dbReference>
<name>A0A251T371_HELAN</name>
<sequence length="60" mass="6851">MNTFRDNIEVELNTHARHTFLSSAPLLAITQTTTIQAHQDLDDYKLTTRHLLAKQTVKMG</sequence>
<reference evidence="2" key="1">
    <citation type="journal article" date="2017" name="Nature">
        <title>The sunflower genome provides insights into oil metabolism, flowering and Asterid evolution.</title>
        <authorList>
            <person name="Badouin H."/>
            <person name="Gouzy J."/>
            <person name="Grassa C.J."/>
            <person name="Murat F."/>
            <person name="Staton S.E."/>
            <person name="Cottret L."/>
            <person name="Lelandais-Briere C."/>
            <person name="Owens G.L."/>
            <person name="Carrere S."/>
            <person name="Mayjonade B."/>
            <person name="Legrand L."/>
            <person name="Gill N."/>
            <person name="Kane N.C."/>
            <person name="Bowers J.E."/>
            <person name="Hubner S."/>
            <person name="Bellec A."/>
            <person name="Berard A."/>
            <person name="Berges H."/>
            <person name="Blanchet N."/>
            <person name="Boniface M.C."/>
            <person name="Brunel D."/>
            <person name="Catrice O."/>
            <person name="Chaidir N."/>
            <person name="Claudel C."/>
            <person name="Donnadieu C."/>
            <person name="Faraut T."/>
            <person name="Fievet G."/>
            <person name="Helmstetter N."/>
            <person name="King M."/>
            <person name="Knapp S.J."/>
            <person name="Lai Z."/>
            <person name="Le Paslier M.C."/>
            <person name="Lippi Y."/>
            <person name="Lorenzon L."/>
            <person name="Mandel J.R."/>
            <person name="Marage G."/>
            <person name="Marchand G."/>
            <person name="Marquand E."/>
            <person name="Bret-Mestries E."/>
            <person name="Morien E."/>
            <person name="Nambeesan S."/>
            <person name="Nguyen T."/>
            <person name="Pegot-Espagnet P."/>
            <person name="Pouilly N."/>
            <person name="Raftis F."/>
            <person name="Sallet E."/>
            <person name="Schiex T."/>
            <person name="Thomas J."/>
            <person name="Vandecasteele C."/>
            <person name="Vares D."/>
            <person name="Vear F."/>
            <person name="Vautrin S."/>
            <person name="Crespi M."/>
            <person name="Mangin B."/>
            <person name="Burke J.M."/>
            <person name="Salse J."/>
            <person name="Munos S."/>
            <person name="Vincourt P."/>
            <person name="Rieseberg L.H."/>
            <person name="Langlade N.B."/>
        </authorList>
    </citation>
    <scope>NUCLEOTIDE SEQUENCE [LARGE SCALE GENOMIC DNA]</scope>
    <source>
        <strain evidence="2">cv. SF193</strain>
    </source>
</reference>
<evidence type="ECO:0000313" key="1">
    <source>
        <dbReference type="EMBL" id="OTG05570.1"/>
    </source>
</evidence>
<proteinExistence type="predicted"/>
<dbReference type="InParanoid" id="A0A251T371"/>
<evidence type="ECO:0000313" key="2">
    <source>
        <dbReference type="Proteomes" id="UP000215914"/>
    </source>
</evidence>
<protein>
    <submittedName>
        <fullName evidence="1">Uncharacterized protein</fullName>
    </submittedName>
</protein>
<organism evidence="1 2">
    <name type="scientific">Helianthus annuus</name>
    <name type="common">Common sunflower</name>
    <dbReference type="NCBI Taxonomy" id="4232"/>
    <lineage>
        <taxon>Eukaryota</taxon>
        <taxon>Viridiplantae</taxon>
        <taxon>Streptophyta</taxon>
        <taxon>Embryophyta</taxon>
        <taxon>Tracheophyta</taxon>
        <taxon>Spermatophyta</taxon>
        <taxon>Magnoliopsida</taxon>
        <taxon>eudicotyledons</taxon>
        <taxon>Gunneridae</taxon>
        <taxon>Pentapetalae</taxon>
        <taxon>asterids</taxon>
        <taxon>campanulids</taxon>
        <taxon>Asterales</taxon>
        <taxon>Asteraceae</taxon>
        <taxon>Asteroideae</taxon>
        <taxon>Heliantheae alliance</taxon>
        <taxon>Heliantheae</taxon>
        <taxon>Helianthus</taxon>
    </lineage>
</organism>
<dbReference type="Proteomes" id="UP000215914">
    <property type="component" value="Chromosome 12"/>
</dbReference>
<keyword evidence="2" id="KW-1185">Reference proteome</keyword>
<dbReference type="AlphaFoldDB" id="A0A251T371"/>